<dbReference type="EMBL" id="CAJEWN010000449">
    <property type="protein sequence ID" value="CAD2182944.1"/>
    <property type="molecule type" value="Genomic_DNA"/>
</dbReference>
<organism evidence="1 2">
    <name type="scientific">Meloidogyne enterolobii</name>
    <name type="common">Root-knot nematode worm</name>
    <name type="synonym">Meloidogyne mayaguensis</name>
    <dbReference type="NCBI Taxonomy" id="390850"/>
    <lineage>
        <taxon>Eukaryota</taxon>
        <taxon>Metazoa</taxon>
        <taxon>Ecdysozoa</taxon>
        <taxon>Nematoda</taxon>
        <taxon>Chromadorea</taxon>
        <taxon>Rhabditida</taxon>
        <taxon>Tylenchina</taxon>
        <taxon>Tylenchomorpha</taxon>
        <taxon>Tylenchoidea</taxon>
        <taxon>Meloidogynidae</taxon>
        <taxon>Meloidogyninae</taxon>
        <taxon>Meloidogyne</taxon>
    </lineage>
</organism>
<sequence length="52" mass="6298">MLGTIIQTLNELENNNAKFDNVWLDIEELKDKNHWYKDKAMNLEFIEAFCFF</sequence>
<dbReference type="Proteomes" id="UP000580250">
    <property type="component" value="Unassembled WGS sequence"/>
</dbReference>
<dbReference type="AlphaFoldDB" id="A0A6V7W798"/>
<evidence type="ECO:0000313" key="1">
    <source>
        <dbReference type="EMBL" id="CAD2182944.1"/>
    </source>
</evidence>
<evidence type="ECO:0000313" key="2">
    <source>
        <dbReference type="Proteomes" id="UP000580250"/>
    </source>
</evidence>
<gene>
    <name evidence="1" type="ORF">MENT_LOCUS35198</name>
</gene>
<accession>A0A6V7W798</accession>
<name>A0A6V7W798_MELEN</name>
<dbReference type="OrthoDB" id="25039at2759"/>
<comment type="caution">
    <text evidence="1">The sequence shown here is derived from an EMBL/GenBank/DDBJ whole genome shotgun (WGS) entry which is preliminary data.</text>
</comment>
<proteinExistence type="predicted"/>
<protein>
    <submittedName>
        <fullName evidence="1">Uncharacterized protein</fullName>
    </submittedName>
</protein>
<reference evidence="1 2" key="1">
    <citation type="submission" date="2020-08" db="EMBL/GenBank/DDBJ databases">
        <authorList>
            <person name="Koutsovoulos G."/>
            <person name="Danchin GJ E."/>
        </authorList>
    </citation>
    <scope>NUCLEOTIDE SEQUENCE [LARGE SCALE GENOMIC DNA]</scope>
</reference>